<accession>A0A5N5GB46</accession>
<reference evidence="1 2" key="3">
    <citation type="submission" date="2019-11" db="EMBL/GenBank/DDBJ databases">
        <title>A de novo genome assembly of a pear dwarfing rootstock.</title>
        <authorList>
            <person name="Wang F."/>
            <person name="Wang J."/>
            <person name="Li S."/>
            <person name="Zhang Y."/>
            <person name="Fang M."/>
            <person name="Ma L."/>
            <person name="Zhao Y."/>
            <person name="Jiang S."/>
        </authorList>
    </citation>
    <scope>NUCLEOTIDE SEQUENCE [LARGE SCALE GENOMIC DNA]</scope>
    <source>
        <strain evidence="1">S2</strain>
        <tissue evidence="1">Leaf</tissue>
    </source>
</reference>
<comment type="caution">
    <text evidence="1">The sequence shown here is derived from an EMBL/GenBank/DDBJ whole genome shotgun (WGS) entry which is preliminary data.</text>
</comment>
<reference evidence="2" key="2">
    <citation type="submission" date="2019-10" db="EMBL/GenBank/DDBJ databases">
        <title>A de novo genome assembly of a pear dwarfing rootstock.</title>
        <authorList>
            <person name="Wang F."/>
            <person name="Wang J."/>
            <person name="Li S."/>
            <person name="Zhang Y."/>
            <person name="Fang M."/>
            <person name="Ma L."/>
            <person name="Zhao Y."/>
            <person name="Jiang S."/>
        </authorList>
    </citation>
    <scope>NUCLEOTIDE SEQUENCE [LARGE SCALE GENOMIC DNA]</scope>
</reference>
<organism evidence="1 2">
    <name type="scientific">Pyrus ussuriensis x Pyrus communis</name>
    <dbReference type="NCBI Taxonomy" id="2448454"/>
    <lineage>
        <taxon>Eukaryota</taxon>
        <taxon>Viridiplantae</taxon>
        <taxon>Streptophyta</taxon>
        <taxon>Embryophyta</taxon>
        <taxon>Tracheophyta</taxon>
        <taxon>Spermatophyta</taxon>
        <taxon>Magnoliopsida</taxon>
        <taxon>eudicotyledons</taxon>
        <taxon>Gunneridae</taxon>
        <taxon>Pentapetalae</taxon>
        <taxon>rosids</taxon>
        <taxon>fabids</taxon>
        <taxon>Rosales</taxon>
        <taxon>Rosaceae</taxon>
        <taxon>Amygdaloideae</taxon>
        <taxon>Maleae</taxon>
        <taxon>Pyrus</taxon>
    </lineage>
</organism>
<sequence>MQFHYTTRVKNGEGYSKLNLGAKGEHAALINLLTPRSAIWALLKTVAMPVFGDGILVDFLA</sequence>
<name>A0A5N5GB46_9ROSA</name>
<dbReference type="AlphaFoldDB" id="A0A5N5GB46"/>
<evidence type="ECO:0000313" key="2">
    <source>
        <dbReference type="Proteomes" id="UP000327157"/>
    </source>
</evidence>
<reference evidence="1 2" key="1">
    <citation type="submission" date="2019-09" db="EMBL/GenBank/DDBJ databases">
        <authorList>
            <person name="Ou C."/>
        </authorList>
    </citation>
    <scope>NUCLEOTIDE SEQUENCE [LARGE SCALE GENOMIC DNA]</scope>
    <source>
        <strain evidence="1">S2</strain>
        <tissue evidence="1">Leaf</tissue>
    </source>
</reference>
<gene>
    <name evidence="1" type="ORF">D8674_018782</name>
</gene>
<dbReference type="Proteomes" id="UP000327157">
    <property type="component" value="Chromosome 17"/>
</dbReference>
<keyword evidence="2" id="KW-1185">Reference proteome</keyword>
<dbReference type="EMBL" id="SMOL01000487">
    <property type="protein sequence ID" value="KAB2610750.1"/>
    <property type="molecule type" value="Genomic_DNA"/>
</dbReference>
<protein>
    <submittedName>
        <fullName evidence="1">Uncharacterized protein</fullName>
    </submittedName>
</protein>
<evidence type="ECO:0000313" key="1">
    <source>
        <dbReference type="EMBL" id="KAB2610750.1"/>
    </source>
</evidence>
<proteinExistence type="predicted"/>